<proteinExistence type="predicted"/>
<name>A0A0E9TUA2_ANGAN</name>
<evidence type="ECO:0000313" key="1">
    <source>
        <dbReference type="EMBL" id="JAH56490.1"/>
    </source>
</evidence>
<sequence length="32" mass="3600">MHTERGVRRLGLQKASLLLSCHSYHGDQASFT</sequence>
<reference evidence="1" key="1">
    <citation type="submission" date="2014-11" db="EMBL/GenBank/DDBJ databases">
        <authorList>
            <person name="Amaro Gonzalez C."/>
        </authorList>
    </citation>
    <scope>NUCLEOTIDE SEQUENCE</scope>
</reference>
<organism evidence="1">
    <name type="scientific">Anguilla anguilla</name>
    <name type="common">European freshwater eel</name>
    <name type="synonym">Muraena anguilla</name>
    <dbReference type="NCBI Taxonomy" id="7936"/>
    <lineage>
        <taxon>Eukaryota</taxon>
        <taxon>Metazoa</taxon>
        <taxon>Chordata</taxon>
        <taxon>Craniata</taxon>
        <taxon>Vertebrata</taxon>
        <taxon>Euteleostomi</taxon>
        <taxon>Actinopterygii</taxon>
        <taxon>Neopterygii</taxon>
        <taxon>Teleostei</taxon>
        <taxon>Anguilliformes</taxon>
        <taxon>Anguillidae</taxon>
        <taxon>Anguilla</taxon>
    </lineage>
</organism>
<accession>A0A0E9TUA2</accession>
<dbReference type="EMBL" id="GBXM01052087">
    <property type="protein sequence ID" value="JAH56490.1"/>
    <property type="molecule type" value="Transcribed_RNA"/>
</dbReference>
<reference evidence="1" key="2">
    <citation type="journal article" date="2015" name="Fish Shellfish Immunol.">
        <title>Early steps in the European eel (Anguilla anguilla)-Vibrio vulnificus interaction in the gills: Role of the RtxA13 toxin.</title>
        <authorList>
            <person name="Callol A."/>
            <person name="Pajuelo D."/>
            <person name="Ebbesson L."/>
            <person name="Teles M."/>
            <person name="MacKenzie S."/>
            <person name="Amaro C."/>
        </authorList>
    </citation>
    <scope>NUCLEOTIDE SEQUENCE</scope>
</reference>
<protein>
    <submittedName>
        <fullName evidence="1">Uncharacterized protein</fullName>
    </submittedName>
</protein>
<dbReference type="AlphaFoldDB" id="A0A0E9TUA2"/>